<dbReference type="Proteomes" id="UP000242502">
    <property type="component" value="Unassembled WGS sequence"/>
</dbReference>
<proteinExistence type="predicted"/>
<dbReference type="Pfam" id="PF16175">
    <property type="entry name" value="DUF4875"/>
    <property type="match status" value="1"/>
</dbReference>
<gene>
    <name evidence="3" type="ORF">AB835_04810</name>
</gene>
<dbReference type="InterPro" id="IPR032383">
    <property type="entry name" value="DUF4875"/>
</dbReference>
<dbReference type="EMBL" id="MDLC01000012">
    <property type="protein sequence ID" value="ODS24204.1"/>
    <property type="molecule type" value="Genomic_DNA"/>
</dbReference>
<dbReference type="AlphaFoldDB" id="A0A1D2QRN5"/>
<feature type="domain" description="DUF4875" evidence="2">
    <location>
        <begin position="81"/>
        <end position="203"/>
    </location>
</feature>
<accession>A0A1D2QRN5</accession>
<feature type="transmembrane region" description="Helical" evidence="1">
    <location>
        <begin position="12"/>
        <end position="28"/>
    </location>
</feature>
<feature type="transmembrane region" description="Helical" evidence="1">
    <location>
        <begin position="40"/>
        <end position="59"/>
    </location>
</feature>
<comment type="caution">
    <text evidence="3">The sequence shown here is derived from an EMBL/GenBank/DDBJ whole genome shotgun (WGS) entry which is preliminary data.</text>
</comment>
<dbReference type="Gene3D" id="3.10.310.90">
    <property type="match status" value="1"/>
</dbReference>
<reference evidence="3 4" key="1">
    <citation type="journal article" date="2016" name="Appl. Environ. Microbiol.">
        <title>Lack of Overt Genome Reduction in the Bryostatin-Producing Bryozoan Symbiont "Candidatus Endobugula sertula".</title>
        <authorList>
            <person name="Miller I.J."/>
            <person name="Vanee N."/>
            <person name="Fong S.S."/>
            <person name="Lim-Fong G.E."/>
            <person name="Kwan J.C."/>
        </authorList>
    </citation>
    <scope>NUCLEOTIDE SEQUENCE [LARGE SCALE GENOMIC DNA]</scope>
    <source>
        <strain evidence="3">AB1-4</strain>
    </source>
</reference>
<evidence type="ECO:0000259" key="2">
    <source>
        <dbReference type="Pfam" id="PF16175"/>
    </source>
</evidence>
<dbReference type="STRING" id="62101.AB835_04810"/>
<evidence type="ECO:0000313" key="3">
    <source>
        <dbReference type="EMBL" id="ODS24204.1"/>
    </source>
</evidence>
<evidence type="ECO:0000313" key="4">
    <source>
        <dbReference type="Proteomes" id="UP000242502"/>
    </source>
</evidence>
<keyword evidence="1" id="KW-0472">Membrane</keyword>
<keyword evidence="1" id="KW-0812">Transmembrane</keyword>
<organism evidence="3 4">
    <name type="scientific">Candidatus Endobugula sertula</name>
    <name type="common">Bugula neritina bacterial symbiont</name>
    <dbReference type="NCBI Taxonomy" id="62101"/>
    <lineage>
        <taxon>Bacteria</taxon>
        <taxon>Pseudomonadati</taxon>
        <taxon>Pseudomonadota</taxon>
        <taxon>Gammaproteobacteria</taxon>
        <taxon>Cellvibrionales</taxon>
        <taxon>Cellvibrionaceae</taxon>
        <taxon>Candidatus Endobugula</taxon>
    </lineage>
</organism>
<evidence type="ECO:0000256" key="1">
    <source>
        <dbReference type="SAM" id="Phobius"/>
    </source>
</evidence>
<protein>
    <recommendedName>
        <fullName evidence="2">DUF4875 domain-containing protein</fullName>
    </recommendedName>
</protein>
<keyword evidence="1" id="KW-1133">Transmembrane helix</keyword>
<sequence>MNDASETKPTNWPLMAGIFLVPFIFSWFTLKSGYSAKSKLFAFGWMLIVLVLATIDSSTNTATVTATQSVSSSPDRLDISQAQEYIILERRSYPTPPDKLGLQIFIYAPTANTFDQRAHTVIKAAYDLLESDGLYEVVVRLSALPSMEPKYIQAGRAKYTPHKKNTWGTEEEYVWEVDASKHSVVDGQLEEDGKFYSLDMMFASSYLKK</sequence>
<name>A0A1D2QRN5_9GAMM</name>